<dbReference type="GO" id="GO:0019005">
    <property type="term" value="C:SCF ubiquitin ligase complex"/>
    <property type="evidence" value="ECO:0007669"/>
    <property type="project" value="TreeGrafter"/>
</dbReference>
<reference evidence="1" key="1">
    <citation type="submission" date="2021-02" db="EMBL/GenBank/DDBJ databases">
        <authorList>
            <person name="Nowell W R."/>
        </authorList>
    </citation>
    <scope>NUCLEOTIDE SEQUENCE</scope>
    <source>
        <strain evidence="1">Ploen Becks lab</strain>
    </source>
</reference>
<dbReference type="Proteomes" id="UP000663879">
    <property type="component" value="Unassembled WGS sequence"/>
</dbReference>
<dbReference type="Gene3D" id="3.80.10.10">
    <property type="entry name" value="Ribonuclease Inhibitor"/>
    <property type="match status" value="2"/>
</dbReference>
<comment type="caution">
    <text evidence="1">The sequence shown here is derived from an EMBL/GenBank/DDBJ whole genome shotgun (WGS) entry which is preliminary data.</text>
</comment>
<dbReference type="SUPFAM" id="SSF52047">
    <property type="entry name" value="RNI-like"/>
    <property type="match status" value="1"/>
</dbReference>
<name>A0A813ZGL7_9BILA</name>
<dbReference type="EMBL" id="CAJNOC010001878">
    <property type="protein sequence ID" value="CAF0897664.1"/>
    <property type="molecule type" value="Genomic_DNA"/>
</dbReference>
<organism evidence="1 2">
    <name type="scientific">Brachionus calyciflorus</name>
    <dbReference type="NCBI Taxonomy" id="104777"/>
    <lineage>
        <taxon>Eukaryota</taxon>
        <taxon>Metazoa</taxon>
        <taxon>Spiralia</taxon>
        <taxon>Gnathifera</taxon>
        <taxon>Rotifera</taxon>
        <taxon>Eurotatoria</taxon>
        <taxon>Monogononta</taxon>
        <taxon>Pseudotrocha</taxon>
        <taxon>Ploima</taxon>
        <taxon>Brachionidae</taxon>
        <taxon>Brachionus</taxon>
    </lineage>
</organism>
<evidence type="ECO:0000313" key="2">
    <source>
        <dbReference type="Proteomes" id="UP000663879"/>
    </source>
</evidence>
<dbReference type="GO" id="GO:0031146">
    <property type="term" value="P:SCF-dependent proteasomal ubiquitin-dependent protein catabolic process"/>
    <property type="evidence" value="ECO:0007669"/>
    <property type="project" value="TreeGrafter"/>
</dbReference>
<proteinExistence type="predicted"/>
<dbReference type="InterPro" id="IPR032675">
    <property type="entry name" value="LRR_dom_sf"/>
</dbReference>
<sequence length="527" mass="61640">MPRNKQPKDLRSQCVTSIVRNIERHWIKMKNDLQLSKPIDDPETKLKYIIGPFEVIDDQTIACILKQLYQMNLFNKNYLYLCLHSQIKSIDLSFIRKKNFFNAVICNFIGNNCYNVVELNLSSLNELPSRNICLLINSMKYLRKLDLSHTKITQPVTKILAKNCHKLEYLNLENCKFIFDDCIEDLMSIPNSKLHHLNVDNINLSDEIIEKALHTFKNLKFLYVSELVKRIQKFYIKNNRLDENGNELENEKLTQYNLETVYIDPEVNLKALQIEALMFTCPHLKNLRINCLGQNEALAYLDGFNSLTELTISNFSLQSFKFGGYFLDCLKSSLGKKLRVLSLIHLPDVNMRYLAKYCSNLVKLNIEFLDYYNPFTNKEIDNENEDIGLKNLRYLSINNTSSKYEKIHLNIGQFKKDLINLLKNGQVKFLHLSGLNELDEEFFQCLFSTHAHRSTGFKFIHESIEIMELKEMNTIGSCLIMEYLLNNSKNCLKELALTECKLISRFDSMKMRCLIKENNLDCVIKWS</sequence>
<evidence type="ECO:0000313" key="1">
    <source>
        <dbReference type="EMBL" id="CAF0897664.1"/>
    </source>
</evidence>
<protein>
    <submittedName>
        <fullName evidence="1">Uncharacterized protein</fullName>
    </submittedName>
</protein>
<dbReference type="PANTHER" id="PTHR13318">
    <property type="entry name" value="PARTNER OF PAIRED, ISOFORM B-RELATED"/>
    <property type="match status" value="1"/>
</dbReference>
<gene>
    <name evidence="1" type="ORF">OXX778_LOCUS11235</name>
</gene>
<dbReference type="AlphaFoldDB" id="A0A813ZGL7"/>
<keyword evidence="2" id="KW-1185">Reference proteome</keyword>
<accession>A0A813ZGL7</accession>
<dbReference type="OrthoDB" id="3219396at2759"/>